<dbReference type="RefSeq" id="WP_144773811.1">
    <property type="nucleotide sequence ID" value="NZ_RXIR01000035.1"/>
</dbReference>
<protein>
    <submittedName>
        <fullName evidence="1">Uncharacterized protein</fullName>
    </submittedName>
</protein>
<comment type="caution">
    <text evidence="1">The sequence shown here is derived from an EMBL/GenBank/DDBJ whole genome shotgun (WGS) entry which is preliminary data.</text>
</comment>
<dbReference type="EMBL" id="RXIR01000035">
    <property type="protein sequence ID" value="TVS26145.1"/>
    <property type="molecule type" value="Genomic_DNA"/>
</dbReference>
<gene>
    <name evidence="1" type="ORF">EKI59_11160</name>
</gene>
<accession>A0A6C1TUC0</accession>
<dbReference type="Proteomes" id="UP000336646">
    <property type="component" value="Unassembled WGS sequence"/>
</dbReference>
<proteinExistence type="predicted"/>
<sequence>MRLRGEIITLTNADIHTRRRHEPVWVEILIHRRHSNFSARFSFVSDAAEEVCGNFVVGDIVDIDADESTLRLATSKDQYGRNLPDLVCQGERVTMVKAAPDEEDEEE</sequence>
<dbReference type="AlphaFoldDB" id="A0A6C1TUC0"/>
<evidence type="ECO:0000313" key="1">
    <source>
        <dbReference type="EMBL" id="TVS26145.1"/>
    </source>
</evidence>
<organism evidence="1 2">
    <name type="scientific">Corynebacterium sanguinis</name>
    <dbReference type="NCBI Taxonomy" id="2594913"/>
    <lineage>
        <taxon>Bacteria</taxon>
        <taxon>Bacillati</taxon>
        <taxon>Actinomycetota</taxon>
        <taxon>Actinomycetes</taxon>
        <taxon>Mycobacteriales</taxon>
        <taxon>Corynebacteriaceae</taxon>
        <taxon>Corynebacterium</taxon>
    </lineage>
</organism>
<evidence type="ECO:0000313" key="2">
    <source>
        <dbReference type="Proteomes" id="UP000336646"/>
    </source>
</evidence>
<name>A0A6C1TUC0_9CORY</name>
<reference evidence="1 2" key="1">
    <citation type="submission" date="2018-12" db="EMBL/GenBank/DDBJ databases">
        <title>Corynebacterium sanguinis sp. nov., a clinically-associated and environmental corynebacterium.</title>
        <authorList>
            <person name="Gonzales-Siles L."/>
            <person name="Jaen-Luchoro D."/>
            <person name="Cardew S."/>
            <person name="Inganas E."/>
            <person name="Ohlen M."/>
            <person name="Jensie-Markopolous S."/>
            <person name="Pinyeiro-Iglesias B."/>
            <person name="Molin K."/>
            <person name="Skovbjerg S."/>
            <person name="Svensson-Stadler L."/>
            <person name="Funke G."/>
            <person name="Moore E.R.B."/>
        </authorList>
    </citation>
    <scope>NUCLEOTIDE SEQUENCE [LARGE SCALE GENOMIC DNA]</scope>
    <source>
        <strain evidence="1 2">58734</strain>
    </source>
</reference>
<dbReference type="OrthoDB" id="9967258at2"/>